<sequence length="73" mass="8108">MSRERLFADKYPRISMQNSSSEVLSVCSSDGPSSDGESLKISSVFIFSQIDMPETTWCVDGYTANTFTWTGPQ</sequence>
<dbReference type="VEuPathDB" id="GiardiaDB:QR46_0090"/>
<proteinExistence type="predicted"/>
<reference evidence="1 2" key="1">
    <citation type="journal article" date="2015" name="Mol. Biochem. Parasitol.">
        <title>Identification of polymorphic genes for use in assemblage B genotyping assays through comparative genomics of multiple assemblage B Giardia duodenalis isolates.</title>
        <authorList>
            <person name="Wielinga C."/>
            <person name="Thompson R.C."/>
            <person name="Monis P."/>
            <person name="Ryan U."/>
        </authorList>
    </citation>
    <scope>NUCLEOTIDE SEQUENCE [LARGE SCALE GENOMIC DNA]</scope>
    <source>
        <strain evidence="1 2">BAH15c1</strain>
    </source>
</reference>
<dbReference type="EMBL" id="JXTI01000001">
    <property type="protein sequence ID" value="KWX15949.1"/>
    <property type="molecule type" value="Genomic_DNA"/>
</dbReference>
<evidence type="ECO:0000313" key="2">
    <source>
        <dbReference type="Proteomes" id="UP000070089"/>
    </source>
</evidence>
<protein>
    <submittedName>
        <fullName evidence="1">Ankyrin repeat protein</fullName>
    </submittedName>
</protein>
<evidence type="ECO:0000313" key="1">
    <source>
        <dbReference type="EMBL" id="KWX15949.1"/>
    </source>
</evidence>
<name>A0A132P0U2_GIAIN</name>
<comment type="caution">
    <text evidence="1">The sequence shown here is derived from an EMBL/GenBank/DDBJ whole genome shotgun (WGS) entry which is preliminary data.</text>
</comment>
<dbReference type="AlphaFoldDB" id="A0A132P0U2"/>
<accession>A0A132P0U2</accession>
<gene>
    <name evidence="1" type="ORF">QR46_0090</name>
</gene>
<organism evidence="1 2">
    <name type="scientific">Giardia duodenalis assemblage B</name>
    <dbReference type="NCBI Taxonomy" id="1394984"/>
    <lineage>
        <taxon>Eukaryota</taxon>
        <taxon>Metamonada</taxon>
        <taxon>Diplomonadida</taxon>
        <taxon>Hexamitidae</taxon>
        <taxon>Giardiinae</taxon>
        <taxon>Giardia</taxon>
    </lineage>
</organism>
<dbReference type="Proteomes" id="UP000070089">
    <property type="component" value="Unassembled WGS sequence"/>
</dbReference>